<comment type="caution">
    <text evidence="1">The sequence shown here is derived from an EMBL/GenBank/DDBJ whole genome shotgun (WGS) entry which is preliminary data.</text>
</comment>
<dbReference type="Gene3D" id="3.80.10.10">
    <property type="entry name" value="Ribonuclease Inhibitor"/>
    <property type="match status" value="1"/>
</dbReference>
<organism evidence="1">
    <name type="scientific">Symploca sp. SIO1C4</name>
    <dbReference type="NCBI Taxonomy" id="2607765"/>
    <lineage>
        <taxon>Bacteria</taxon>
        <taxon>Bacillati</taxon>
        <taxon>Cyanobacteriota</taxon>
        <taxon>Cyanophyceae</taxon>
        <taxon>Coleofasciculales</taxon>
        <taxon>Coleofasciculaceae</taxon>
        <taxon>Symploca</taxon>
    </lineage>
</organism>
<evidence type="ECO:0008006" key="2">
    <source>
        <dbReference type="Google" id="ProtNLM"/>
    </source>
</evidence>
<dbReference type="InterPro" id="IPR032675">
    <property type="entry name" value="LRR_dom_sf"/>
</dbReference>
<gene>
    <name evidence="1" type="ORF">F6J89_21375</name>
</gene>
<dbReference type="InterPro" id="IPR001611">
    <property type="entry name" value="Leu-rich_rpt"/>
</dbReference>
<name>A0A6B3NEQ7_9CYAN</name>
<dbReference type="EMBL" id="JAAHFQ010000487">
    <property type="protein sequence ID" value="NER30097.1"/>
    <property type="molecule type" value="Genomic_DNA"/>
</dbReference>
<dbReference type="SUPFAM" id="SSF52058">
    <property type="entry name" value="L domain-like"/>
    <property type="match status" value="1"/>
</dbReference>
<sequence>MSQLRQLKGLDLSENQVDDINPLSNLTNLAFLKINITESVNIPRRFLVQQQGKHNYQRVQKLSVIKTKPVEMVQQLSAIS</sequence>
<accession>A0A6B3NEQ7</accession>
<reference evidence="1" key="1">
    <citation type="submission" date="2019-11" db="EMBL/GenBank/DDBJ databases">
        <title>Genomic insights into an expanded diversity of filamentous marine cyanobacteria reveals the extraordinary biosynthetic potential of Moorea and Okeania.</title>
        <authorList>
            <person name="Ferreira Leao T."/>
            <person name="Wang M."/>
            <person name="Moss N."/>
            <person name="Da Silva R."/>
            <person name="Sanders J."/>
            <person name="Nurk S."/>
            <person name="Gurevich A."/>
            <person name="Humphrey G."/>
            <person name="Reher R."/>
            <person name="Zhu Q."/>
            <person name="Belda-Ferre P."/>
            <person name="Glukhov E."/>
            <person name="Rex R."/>
            <person name="Dorrestein P.C."/>
            <person name="Knight R."/>
            <person name="Pevzner P."/>
            <person name="Gerwick W.H."/>
            <person name="Gerwick L."/>
        </authorList>
    </citation>
    <scope>NUCLEOTIDE SEQUENCE</scope>
    <source>
        <strain evidence="1">SIO1C4</strain>
    </source>
</reference>
<proteinExistence type="predicted"/>
<dbReference type="AlphaFoldDB" id="A0A6B3NEQ7"/>
<dbReference type="PROSITE" id="PS51450">
    <property type="entry name" value="LRR"/>
    <property type="match status" value="1"/>
</dbReference>
<protein>
    <recommendedName>
        <fullName evidence="2">Leucine-rich repeat domain-containing protein</fullName>
    </recommendedName>
</protein>
<evidence type="ECO:0000313" key="1">
    <source>
        <dbReference type="EMBL" id="NER30097.1"/>
    </source>
</evidence>